<evidence type="ECO:0000259" key="2">
    <source>
        <dbReference type="Pfam" id="PF04784"/>
    </source>
</evidence>
<reference evidence="3" key="1">
    <citation type="submission" date="2023-06" db="EMBL/GenBank/DDBJ databases">
        <title>Genomic of Parafulvivirga corallium.</title>
        <authorList>
            <person name="Wang G."/>
        </authorList>
    </citation>
    <scope>NUCLEOTIDE SEQUENCE</scope>
    <source>
        <strain evidence="3">BMA10</strain>
    </source>
</reference>
<dbReference type="PANTHER" id="PTHR46361:SF3">
    <property type="entry name" value="ELECTRON CARRIER_ PROTEIN DISULFIDE OXIDOREDUCTASE"/>
    <property type="match status" value="1"/>
</dbReference>
<dbReference type="PANTHER" id="PTHR46361">
    <property type="entry name" value="ELECTRON CARRIER/ PROTEIN DISULFIDE OXIDOREDUCTASE"/>
    <property type="match status" value="1"/>
</dbReference>
<feature type="chain" id="PRO_5046784007" evidence="1">
    <location>
        <begin position="21"/>
        <end position="240"/>
    </location>
</feature>
<proteinExistence type="predicted"/>
<gene>
    <name evidence="3" type="ORF">QQ008_27810</name>
</gene>
<feature type="domain" description="DUF547" evidence="2">
    <location>
        <begin position="69"/>
        <end position="173"/>
    </location>
</feature>
<evidence type="ECO:0000313" key="3">
    <source>
        <dbReference type="EMBL" id="MDN5205221.1"/>
    </source>
</evidence>
<sequence length="240" mass="27947">MKRYFLFILTFVLAIHSGFANEKLTKFFGDVDSFLKKYTQEGRVDYEAIKKNLTNAQQLYEAIGTMDLSGTTEDERKAFYLNAYNMVVIYQVAKYYPLKSAMDQSGFFDKVKHRIAGEQLTLNALEIIKIMRQFGDARIHFALACAANGCPPLADFAYAPNQIDTQLQQRTRESLNNDNFIQVQSSSRKVNVSMIFKWYAKDFIKEKPNIITYINQFRDNKIPENFELGYYEYDWGLNIQ</sequence>
<evidence type="ECO:0000256" key="1">
    <source>
        <dbReference type="SAM" id="SignalP"/>
    </source>
</evidence>
<organism evidence="3 4">
    <name type="scientific">Splendidivirga corallicola</name>
    <dbReference type="NCBI Taxonomy" id="3051826"/>
    <lineage>
        <taxon>Bacteria</taxon>
        <taxon>Pseudomonadati</taxon>
        <taxon>Bacteroidota</taxon>
        <taxon>Cytophagia</taxon>
        <taxon>Cytophagales</taxon>
        <taxon>Splendidivirgaceae</taxon>
        <taxon>Splendidivirga</taxon>
    </lineage>
</organism>
<dbReference type="Pfam" id="PF04784">
    <property type="entry name" value="DUF547"/>
    <property type="match status" value="1"/>
</dbReference>
<keyword evidence="4" id="KW-1185">Reference proteome</keyword>
<dbReference type="RefSeq" id="WP_346755242.1">
    <property type="nucleotide sequence ID" value="NZ_JAUJEA010000015.1"/>
</dbReference>
<protein>
    <submittedName>
        <fullName evidence="3">DUF547 domain-containing protein</fullName>
    </submittedName>
</protein>
<dbReference type="Proteomes" id="UP001172082">
    <property type="component" value="Unassembled WGS sequence"/>
</dbReference>
<name>A0ABT8KWM8_9BACT</name>
<evidence type="ECO:0000313" key="4">
    <source>
        <dbReference type="Proteomes" id="UP001172082"/>
    </source>
</evidence>
<dbReference type="InterPro" id="IPR006869">
    <property type="entry name" value="DUF547"/>
</dbReference>
<feature type="signal peptide" evidence="1">
    <location>
        <begin position="1"/>
        <end position="20"/>
    </location>
</feature>
<accession>A0ABT8KWM8</accession>
<keyword evidence="1" id="KW-0732">Signal</keyword>
<comment type="caution">
    <text evidence="3">The sequence shown here is derived from an EMBL/GenBank/DDBJ whole genome shotgun (WGS) entry which is preliminary data.</text>
</comment>
<dbReference type="EMBL" id="JAUJEA010000015">
    <property type="protein sequence ID" value="MDN5205221.1"/>
    <property type="molecule type" value="Genomic_DNA"/>
</dbReference>